<keyword evidence="3" id="KW-1185">Reference proteome</keyword>
<dbReference type="Gene3D" id="1.10.1220.10">
    <property type="entry name" value="Met repressor-like"/>
    <property type="match status" value="1"/>
</dbReference>
<evidence type="ECO:0000259" key="1">
    <source>
        <dbReference type="PROSITE" id="PS50202"/>
    </source>
</evidence>
<evidence type="ECO:0000313" key="3">
    <source>
        <dbReference type="Proteomes" id="UP001575652"/>
    </source>
</evidence>
<protein>
    <recommendedName>
        <fullName evidence="1">MSP domain-containing protein</fullName>
    </recommendedName>
</protein>
<dbReference type="InterPro" id="IPR010985">
    <property type="entry name" value="Ribbon_hlx_hlx"/>
</dbReference>
<dbReference type="InterPro" id="IPR000535">
    <property type="entry name" value="MSP_dom"/>
</dbReference>
<dbReference type="EMBL" id="JBHDLJ010000017">
    <property type="protein sequence ID" value="MFB0836057.1"/>
    <property type="molecule type" value="Genomic_DNA"/>
</dbReference>
<dbReference type="InterPro" id="IPR013321">
    <property type="entry name" value="Arc_rbn_hlx_hlx"/>
</dbReference>
<feature type="domain" description="MSP" evidence="1">
    <location>
        <begin position="7"/>
        <end position="71"/>
    </location>
</feature>
<gene>
    <name evidence="2" type="ORF">ACETWP_15820</name>
</gene>
<accession>A0ABV4URJ2</accession>
<reference evidence="2 3" key="1">
    <citation type="submission" date="2024-09" db="EMBL/GenBank/DDBJ databases">
        <authorList>
            <person name="Salinas-Garcia M.A."/>
            <person name="Prieme A."/>
        </authorList>
    </citation>
    <scope>NUCLEOTIDE SEQUENCE [LARGE SCALE GENOMIC DNA]</scope>
    <source>
        <strain evidence="2 3">DSM 21081</strain>
    </source>
</reference>
<dbReference type="RefSeq" id="WP_373973234.1">
    <property type="nucleotide sequence ID" value="NZ_JBHDLJ010000017.1"/>
</dbReference>
<sequence length="71" mass="8052">MNAKKSAAVGQPLKRMNFDVPEDLAHEFKAYAALQGKTQREIIAFMQRCTRKGSNRRHIVPTSGEEEYGRS</sequence>
<evidence type="ECO:0000313" key="2">
    <source>
        <dbReference type="EMBL" id="MFB0836057.1"/>
    </source>
</evidence>
<dbReference type="PROSITE" id="PS50202">
    <property type="entry name" value="MSP"/>
    <property type="match status" value="1"/>
</dbReference>
<comment type="caution">
    <text evidence="2">The sequence shown here is derived from an EMBL/GenBank/DDBJ whole genome shotgun (WGS) entry which is preliminary data.</text>
</comment>
<proteinExistence type="predicted"/>
<dbReference type="Proteomes" id="UP001575652">
    <property type="component" value="Unassembled WGS sequence"/>
</dbReference>
<name>A0ABV4URJ2_9MICC</name>
<organism evidence="2 3">
    <name type="scientific">Arthrobacter halodurans</name>
    <dbReference type="NCBI Taxonomy" id="516699"/>
    <lineage>
        <taxon>Bacteria</taxon>
        <taxon>Bacillati</taxon>
        <taxon>Actinomycetota</taxon>
        <taxon>Actinomycetes</taxon>
        <taxon>Micrococcales</taxon>
        <taxon>Micrococcaceae</taxon>
        <taxon>Arthrobacter</taxon>
    </lineage>
</organism>
<dbReference type="SUPFAM" id="SSF47598">
    <property type="entry name" value="Ribbon-helix-helix"/>
    <property type="match status" value="1"/>
</dbReference>